<evidence type="ECO:0000256" key="9">
    <source>
        <dbReference type="ARBA" id="ARBA00022842"/>
    </source>
</evidence>
<dbReference type="EC" id="5.6.2.4" evidence="14"/>
<dbReference type="GO" id="GO:0009338">
    <property type="term" value="C:exodeoxyribonuclease V complex"/>
    <property type="evidence" value="ECO:0007669"/>
    <property type="project" value="TreeGrafter"/>
</dbReference>
<sequence length="1208" mass="136361">MPPLDPLTLPLDGVRLIEASAGTGKTHNIVTLFLRLLLEKDADISRILVVTFTNAATEELRGRLRERLRAAWAEAANHGPKDPVLAAVWEPLDEAQRSQAQRRLWDAVCRMDEAAVFTIHGFCQRMLQEFAFESAVPFDWDVLPDDGDLYREAAADFWRHLMKSADTLKARWLLDTWDGPKGLLKALEALKSPVRPRILPLPPEKDDSDFSALHELFEKIRALWNKGRSDIEDILRHHQGLDRRSYTRPVIQNALDTMDALVECGMPPLSLPDPFKRFTPRSLAAKSKGGRAPSHPFFDLCGRYEDLLQELLNSNRLGVLRSAYGFMEQAVSRRKEAERSLAFDDLLQRFQEALSGPVGSKLAEAVRQKYPVALIDEFQDTDPVQYWIFQRIYIAPNGPGPLCLIGDPKQAIYSFRGADIFAYMRAKRDAGPDSVYTMTTNWRSSSGLVRAVNHLFSRHPYPFVFHEDIPFHEVQSAGRADQEPLRVNGTVPAALQIRFIPTKGLDCTREGFITAEAAERAAAADCAGVIVRLLNLSQKGLAGIGNRPIQARDLAVLVRSHREGRMVQEALRRRGVASVSLQRESVFDAPEAADLLAVLSAVAEPADDRLLRTALATEILGWNALRLHSLEDDEALMEDVQNRFHRYRDLWHRHGFLAAFMTLFKEENVPGHVRALPAGEQRLTNLLHLAELLHAASASHPGTDRLLRWFADRLHQENAPEEEQLRLESDENLVQVVTIHKSKGLEYPIVFVPFPWTIKPRGFKDLEAVRFHDPDDLMLCVDLGSDSLDDHRQLAYREDLAECLRLVYVALTRAKYLCITSWGRINKAAASAMAWLLFPKSELDPLKDPPKSAMGALTGEDDLRKELAALVSSADGAMALEEAEWGMGDVWVPKEDRDPVFQARTFRPRLDLPWRVTSYTHMALGAEPHTPDYDAAADDVQGEEDASQAMDAIFLFPRGPRAGRCLHEIFEKIDFSTVTPPDAENVVAETLSRHGLEPAWVKPVLSMVENVLATPLPELPGTLRHIGLKDRLNELEFHFPVARLDPAGLGQAVRGHAFYEPSVEGLQFEALQGLMRGFIDVVFRFQGRYFIADYKSNHLGNRVEDYRRKRLEQAMHHHRYPLQLLLYTVAVHRYLAFRLPDYNYDSHFGGVFYFFVRGMRPESTEHSGVFFHRPPKVLVEHLDALFHQPSGLFGSPFQGSHQSAFSGV</sequence>
<keyword evidence="9" id="KW-0460">Magnesium</keyword>
<dbReference type="PROSITE" id="PS51198">
    <property type="entry name" value="UVRD_HELICASE_ATP_BIND"/>
    <property type="match status" value="1"/>
</dbReference>
<evidence type="ECO:0000256" key="4">
    <source>
        <dbReference type="ARBA" id="ARBA00022763"/>
    </source>
</evidence>
<keyword evidence="7" id="KW-0269">Exonuclease</keyword>
<keyword evidence="11" id="KW-0234">DNA repair</keyword>
<evidence type="ECO:0000256" key="6">
    <source>
        <dbReference type="ARBA" id="ARBA00022806"/>
    </source>
</evidence>
<dbReference type="GO" id="GO:0043138">
    <property type="term" value="F:3'-5' DNA helicase activity"/>
    <property type="evidence" value="ECO:0007669"/>
    <property type="project" value="UniProtKB-EC"/>
</dbReference>
<evidence type="ECO:0000256" key="5">
    <source>
        <dbReference type="ARBA" id="ARBA00022801"/>
    </source>
</evidence>
<feature type="domain" description="UvrD-like helicase C-terminal" evidence="18">
    <location>
        <begin position="482"/>
        <end position="744"/>
    </location>
</feature>
<evidence type="ECO:0000256" key="10">
    <source>
        <dbReference type="ARBA" id="ARBA00023125"/>
    </source>
</evidence>
<dbReference type="Gene3D" id="1.10.486.10">
    <property type="entry name" value="PCRA, domain 4"/>
    <property type="match status" value="1"/>
</dbReference>
<evidence type="ECO:0000259" key="18">
    <source>
        <dbReference type="PROSITE" id="PS51217"/>
    </source>
</evidence>
<accession>A0A832EIA5</accession>
<keyword evidence="8 16" id="KW-0067">ATP-binding</keyword>
<dbReference type="InterPro" id="IPR014016">
    <property type="entry name" value="UvrD-like_ATP-bd"/>
</dbReference>
<dbReference type="GO" id="GO:0003677">
    <property type="term" value="F:DNA binding"/>
    <property type="evidence" value="ECO:0007669"/>
    <property type="project" value="UniProtKB-KW"/>
</dbReference>
<evidence type="ECO:0000256" key="13">
    <source>
        <dbReference type="ARBA" id="ARBA00034617"/>
    </source>
</evidence>
<feature type="binding site" evidence="16">
    <location>
        <begin position="19"/>
        <end position="26"/>
    </location>
    <ligand>
        <name>ATP</name>
        <dbReference type="ChEBI" id="CHEBI:30616"/>
    </ligand>
</feature>
<keyword evidence="12" id="KW-0413">Isomerase</keyword>
<keyword evidence="5 16" id="KW-0378">Hydrolase</keyword>
<dbReference type="PANTHER" id="PTHR11070:SF23">
    <property type="entry name" value="RECBCD ENZYME SUBUNIT RECB"/>
    <property type="match status" value="1"/>
</dbReference>
<dbReference type="InterPro" id="IPR014017">
    <property type="entry name" value="DNA_helicase_UvrD-like_C"/>
</dbReference>
<gene>
    <name evidence="19" type="primary">recB</name>
    <name evidence="19" type="ORF">ENS06_00255</name>
</gene>
<keyword evidence="1" id="KW-0540">Nuclease</keyword>
<keyword evidence="4" id="KW-0227">DNA damage</keyword>
<reference evidence="19" key="1">
    <citation type="journal article" date="2020" name="mSystems">
        <title>Genome- and Community-Level Interaction Insights into Carbon Utilization and Element Cycling Functions of Hydrothermarchaeota in Hydrothermal Sediment.</title>
        <authorList>
            <person name="Zhou Z."/>
            <person name="Liu Y."/>
            <person name="Xu W."/>
            <person name="Pan J."/>
            <person name="Luo Z.H."/>
            <person name="Li M."/>
        </authorList>
    </citation>
    <scope>NUCLEOTIDE SEQUENCE [LARGE SCALE GENOMIC DNA]</scope>
    <source>
        <strain evidence="19">SpSt-456</strain>
    </source>
</reference>
<dbReference type="InterPro" id="IPR011604">
    <property type="entry name" value="PDDEXK-like_dom_sf"/>
</dbReference>
<dbReference type="AlphaFoldDB" id="A0A832EIA5"/>
<dbReference type="InterPro" id="IPR027417">
    <property type="entry name" value="P-loop_NTPase"/>
</dbReference>
<evidence type="ECO:0000256" key="7">
    <source>
        <dbReference type="ARBA" id="ARBA00022839"/>
    </source>
</evidence>
<dbReference type="PANTHER" id="PTHR11070">
    <property type="entry name" value="UVRD / RECB / PCRA DNA HELICASE FAMILY MEMBER"/>
    <property type="match status" value="1"/>
</dbReference>
<keyword evidence="6 16" id="KW-0347">Helicase</keyword>
<dbReference type="GO" id="GO:0000725">
    <property type="term" value="P:recombinational repair"/>
    <property type="evidence" value="ECO:0007669"/>
    <property type="project" value="TreeGrafter"/>
</dbReference>
<keyword evidence="3 16" id="KW-0547">Nucleotide-binding</keyword>
<evidence type="ECO:0000256" key="16">
    <source>
        <dbReference type="PROSITE-ProRule" id="PRU00560"/>
    </source>
</evidence>
<dbReference type="Pfam" id="PF13361">
    <property type="entry name" value="UvrD_C"/>
    <property type="match status" value="1"/>
</dbReference>
<evidence type="ECO:0000256" key="11">
    <source>
        <dbReference type="ARBA" id="ARBA00023204"/>
    </source>
</evidence>
<dbReference type="InterPro" id="IPR000212">
    <property type="entry name" value="DNA_helicase_UvrD/REP"/>
</dbReference>
<evidence type="ECO:0000256" key="15">
    <source>
        <dbReference type="ARBA" id="ARBA00048988"/>
    </source>
</evidence>
<keyword evidence="10" id="KW-0238">DNA-binding</keyword>
<comment type="catalytic activity">
    <reaction evidence="13">
        <text>Couples ATP hydrolysis with the unwinding of duplex DNA by translocating in the 3'-5' direction.</text>
        <dbReference type="EC" id="5.6.2.4"/>
    </reaction>
</comment>
<keyword evidence="2" id="KW-0479">Metal-binding</keyword>
<evidence type="ECO:0000256" key="8">
    <source>
        <dbReference type="ARBA" id="ARBA00022840"/>
    </source>
</evidence>
<comment type="caution">
    <text evidence="19">The sequence shown here is derived from an EMBL/GenBank/DDBJ whole genome shotgun (WGS) entry which is preliminary data.</text>
</comment>
<evidence type="ECO:0000256" key="1">
    <source>
        <dbReference type="ARBA" id="ARBA00022722"/>
    </source>
</evidence>
<name>A0A832EIA5_9BACT</name>
<evidence type="ECO:0000256" key="14">
    <source>
        <dbReference type="ARBA" id="ARBA00034808"/>
    </source>
</evidence>
<dbReference type="PROSITE" id="PS51217">
    <property type="entry name" value="UVRD_HELICASE_CTER"/>
    <property type="match status" value="1"/>
</dbReference>
<comment type="catalytic activity">
    <reaction evidence="15">
        <text>ATP + H2O = ADP + phosphate + H(+)</text>
        <dbReference type="Rhea" id="RHEA:13065"/>
        <dbReference type="ChEBI" id="CHEBI:15377"/>
        <dbReference type="ChEBI" id="CHEBI:15378"/>
        <dbReference type="ChEBI" id="CHEBI:30616"/>
        <dbReference type="ChEBI" id="CHEBI:43474"/>
        <dbReference type="ChEBI" id="CHEBI:456216"/>
        <dbReference type="EC" id="5.6.2.4"/>
    </reaction>
</comment>
<dbReference type="Gene3D" id="3.40.50.300">
    <property type="entry name" value="P-loop containing nucleotide triphosphate hydrolases"/>
    <property type="match status" value="2"/>
</dbReference>
<dbReference type="GO" id="GO:0008854">
    <property type="term" value="F:exodeoxyribonuclease V activity"/>
    <property type="evidence" value="ECO:0007669"/>
    <property type="project" value="InterPro"/>
</dbReference>
<dbReference type="GO" id="GO:0005829">
    <property type="term" value="C:cytosol"/>
    <property type="evidence" value="ECO:0007669"/>
    <property type="project" value="TreeGrafter"/>
</dbReference>
<evidence type="ECO:0000256" key="3">
    <source>
        <dbReference type="ARBA" id="ARBA00022741"/>
    </source>
</evidence>
<dbReference type="SUPFAM" id="SSF52540">
    <property type="entry name" value="P-loop containing nucleoside triphosphate hydrolases"/>
    <property type="match status" value="1"/>
</dbReference>
<dbReference type="CDD" id="cd22352">
    <property type="entry name" value="RecB_C-like"/>
    <property type="match status" value="1"/>
</dbReference>
<feature type="domain" description="UvrD-like helicase ATP-binding" evidence="17">
    <location>
        <begin position="1"/>
        <end position="445"/>
    </location>
</feature>
<protein>
    <recommendedName>
        <fullName evidence="14">DNA 3'-5' helicase</fullName>
        <ecNumber evidence="14">5.6.2.4</ecNumber>
    </recommendedName>
</protein>
<dbReference type="Pfam" id="PF00580">
    <property type="entry name" value="UvrD-helicase"/>
    <property type="match status" value="1"/>
</dbReference>
<dbReference type="Gene3D" id="1.10.3170.10">
    <property type="entry name" value="Recbcd, chain B, domain 2"/>
    <property type="match status" value="1"/>
</dbReference>
<dbReference type="SUPFAM" id="SSF52980">
    <property type="entry name" value="Restriction endonuclease-like"/>
    <property type="match status" value="1"/>
</dbReference>
<dbReference type="GO" id="GO:0005524">
    <property type="term" value="F:ATP binding"/>
    <property type="evidence" value="ECO:0007669"/>
    <property type="project" value="UniProtKB-UniRule"/>
</dbReference>
<dbReference type="Gene3D" id="3.90.320.10">
    <property type="match status" value="1"/>
</dbReference>
<evidence type="ECO:0000259" key="17">
    <source>
        <dbReference type="PROSITE" id="PS51198"/>
    </source>
</evidence>
<dbReference type="HAMAP" id="MF_01485">
    <property type="entry name" value="RecB"/>
    <property type="match status" value="1"/>
</dbReference>
<dbReference type="Pfam" id="PF12705">
    <property type="entry name" value="PDDEXK_1"/>
    <property type="match status" value="1"/>
</dbReference>
<organism evidence="19">
    <name type="scientific">Desulfacinum infernum</name>
    <dbReference type="NCBI Taxonomy" id="35837"/>
    <lineage>
        <taxon>Bacteria</taxon>
        <taxon>Pseudomonadati</taxon>
        <taxon>Thermodesulfobacteriota</taxon>
        <taxon>Syntrophobacteria</taxon>
        <taxon>Syntrophobacterales</taxon>
        <taxon>Syntrophobacteraceae</taxon>
        <taxon>Desulfacinum</taxon>
    </lineage>
</organism>
<evidence type="ECO:0000313" key="19">
    <source>
        <dbReference type="EMBL" id="HFK95738.1"/>
    </source>
</evidence>
<proteinExistence type="inferred from homology"/>
<evidence type="ECO:0000256" key="2">
    <source>
        <dbReference type="ARBA" id="ARBA00022723"/>
    </source>
</evidence>
<evidence type="ECO:0000256" key="12">
    <source>
        <dbReference type="ARBA" id="ARBA00023235"/>
    </source>
</evidence>
<dbReference type="EMBL" id="DSTK01000004">
    <property type="protein sequence ID" value="HFK95738.1"/>
    <property type="molecule type" value="Genomic_DNA"/>
</dbReference>
<dbReference type="NCBIfam" id="TIGR00609">
    <property type="entry name" value="recB"/>
    <property type="match status" value="1"/>
</dbReference>
<dbReference type="InterPro" id="IPR038726">
    <property type="entry name" value="PDDEXK_AddAB-type"/>
</dbReference>
<dbReference type="GO" id="GO:0046872">
    <property type="term" value="F:metal ion binding"/>
    <property type="evidence" value="ECO:0007669"/>
    <property type="project" value="UniProtKB-KW"/>
</dbReference>
<dbReference type="InterPro" id="IPR004586">
    <property type="entry name" value="RecB"/>
</dbReference>
<dbReference type="InterPro" id="IPR011335">
    <property type="entry name" value="Restrct_endonuc-II-like"/>
</dbReference>